<evidence type="ECO:0000313" key="7">
    <source>
        <dbReference type="EMBL" id="OMJ85593.1"/>
    </source>
</evidence>
<keyword evidence="2 4" id="KW-0863">Zinc-finger</keyword>
<dbReference type="Proteomes" id="UP000187209">
    <property type="component" value="Unassembled WGS sequence"/>
</dbReference>
<evidence type="ECO:0000256" key="3">
    <source>
        <dbReference type="ARBA" id="ARBA00022833"/>
    </source>
</evidence>
<keyword evidence="3" id="KW-0862">Zinc</keyword>
<dbReference type="Pfam" id="PF00569">
    <property type="entry name" value="ZZ"/>
    <property type="match status" value="1"/>
</dbReference>
<evidence type="ECO:0000259" key="6">
    <source>
        <dbReference type="PROSITE" id="PS50135"/>
    </source>
</evidence>
<name>A0A1R2C9A4_9CILI</name>
<gene>
    <name evidence="7" type="ORF">SteCoe_13072</name>
</gene>
<dbReference type="SMART" id="SM00291">
    <property type="entry name" value="ZnF_ZZ"/>
    <property type="match status" value="1"/>
</dbReference>
<evidence type="ECO:0000256" key="2">
    <source>
        <dbReference type="ARBA" id="ARBA00022771"/>
    </source>
</evidence>
<reference evidence="7 8" key="1">
    <citation type="submission" date="2016-11" db="EMBL/GenBank/DDBJ databases">
        <title>The macronuclear genome of Stentor coeruleus: a giant cell with tiny introns.</title>
        <authorList>
            <person name="Slabodnick M."/>
            <person name="Ruby J.G."/>
            <person name="Reiff S.B."/>
            <person name="Swart E.C."/>
            <person name="Gosai S."/>
            <person name="Prabakaran S."/>
            <person name="Witkowska E."/>
            <person name="Larue G.E."/>
            <person name="Fisher S."/>
            <person name="Freeman R.M."/>
            <person name="Gunawardena J."/>
            <person name="Chu W."/>
            <person name="Stover N.A."/>
            <person name="Gregory B.D."/>
            <person name="Nowacki M."/>
            <person name="Derisi J."/>
            <person name="Roy S.W."/>
            <person name="Marshall W.F."/>
            <person name="Sood P."/>
        </authorList>
    </citation>
    <scope>NUCLEOTIDE SEQUENCE [LARGE SCALE GENOMIC DNA]</scope>
    <source>
        <strain evidence="7">WM001</strain>
    </source>
</reference>
<keyword evidence="5" id="KW-0175">Coiled coil</keyword>
<dbReference type="PROSITE" id="PS50135">
    <property type="entry name" value="ZF_ZZ_2"/>
    <property type="match status" value="1"/>
</dbReference>
<accession>A0A1R2C9A4</accession>
<feature type="domain" description="ZZ-type" evidence="6">
    <location>
        <begin position="64"/>
        <end position="115"/>
    </location>
</feature>
<evidence type="ECO:0000313" key="8">
    <source>
        <dbReference type="Proteomes" id="UP000187209"/>
    </source>
</evidence>
<dbReference type="EMBL" id="MPUH01000232">
    <property type="protein sequence ID" value="OMJ85593.1"/>
    <property type="molecule type" value="Genomic_DNA"/>
</dbReference>
<organism evidence="7 8">
    <name type="scientific">Stentor coeruleus</name>
    <dbReference type="NCBI Taxonomy" id="5963"/>
    <lineage>
        <taxon>Eukaryota</taxon>
        <taxon>Sar</taxon>
        <taxon>Alveolata</taxon>
        <taxon>Ciliophora</taxon>
        <taxon>Postciliodesmatophora</taxon>
        <taxon>Heterotrichea</taxon>
        <taxon>Heterotrichida</taxon>
        <taxon>Stentoridae</taxon>
        <taxon>Stentor</taxon>
    </lineage>
</organism>
<evidence type="ECO:0000256" key="5">
    <source>
        <dbReference type="SAM" id="Coils"/>
    </source>
</evidence>
<dbReference type="AlphaFoldDB" id="A0A1R2C9A4"/>
<keyword evidence="8" id="KW-1185">Reference proteome</keyword>
<evidence type="ECO:0000256" key="4">
    <source>
        <dbReference type="PROSITE-ProRule" id="PRU00228"/>
    </source>
</evidence>
<sequence length="279" mass="32008">MSDLCVDCKTKHSDISCLQNLRQVTANLEQKIISQQQKLEAYSEESKSFTSAIPSQDTYKHLVHQQACCDGCYQLPLLGTRFKCSKCPNFDLCFTCRYTFPHKHEDFYAITTTNQHKTKNCTSCFGRITDVIHKCKICPSELCHECFIVNGHDHDIIDPVFPFDIKIEAYCNRNCSRVKNGDEILIQFIIYNLSKQQVWSVNVIDEDCPFVAIRRETKVNINERDIAVVDVSGVIKAQAKTYNTKFQIIETTMNEQIGMDIYIKFSVTEGLFSSLFKSS</sequence>
<comment type="caution">
    <text evidence="7">The sequence shown here is derived from an EMBL/GenBank/DDBJ whole genome shotgun (WGS) entry which is preliminary data.</text>
</comment>
<protein>
    <recommendedName>
        <fullName evidence="6">ZZ-type domain-containing protein</fullName>
    </recommendedName>
</protein>
<dbReference type="GO" id="GO:0008270">
    <property type="term" value="F:zinc ion binding"/>
    <property type="evidence" value="ECO:0007669"/>
    <property type="project" value="UniProtKB-KW"/>
</dbReference>
<dbReference type="OrthoDB" id="307070at2759"/>
<feature type="coiled-coil region" evidence="5">
    <location>
        <begin position="18"/>
        <end position="45"/>
    </location>
</feature>
<dbReference type="SUPFAM" id="SSF57850">
    <property type="entry name" value="RING/U-box"/>
    <property type="match status" value="1"/>
</dbReference>
<dbReference type="InterPro" id="IPR000433">
    <property type="entry name" value="Znf_ZZ"/>
</dbReference>
<dbReference type="Gene3D" id="3.30.60.90">
    <property type="match status" value="1"/>
</dbReference>
<keyword evidence="1" id="KW-0479">Metal-binding</keyword>
<dbReference type="PROSITE" id="PS01357">
    <property type="entry name" value="ZF_ZZ_1"/>
    <property type="match status" value="1"/>
</dbReference>
<evidence type="ECO:0000256" key="1">
    <source>
        <dbReference type="ARBA" id="ARBA00022723"/>
    </source>
</evidence>
<dbReference type="InterPro" id="IPR043145">
    <property type="entry name" value="Znf_ZZ_sf"/>
</dbReference>
<proteinExistence type="predicted"/>